<keyword evidence="4" id="KW-0001">2Fe-2S</keyword>
<feature type="domain" description="2Fe-2S ferredoxin-type" evidence="9">
    <location>
        <begin position="234"/>
        <end position="319"/>
    </location>
</feature>
<dbReference type="AlphaFoldDB" id="A0A917DWM6"/>
<evidence type="ECO:0000313" key="12">
    <source>
        <dbReference type="Proteomes" id="UP000612349"/>
    </source>
</evidence>
<dbReference type="Pfam" id="PF22290">
    <property type="entry name" value="DmmA-like_N"/>
    <property type="match status" value="1"/>
</dbReference>
<organism evidence="11 12">
    <name type="scientific">Croceicoccus mobilis</name>
    <dbReference type="NCBI Taxonomy" id="1703339"/>
    <lineage>
        <taxon>Bacteria</taxon>
        <taxon>Pseudomonadati</taxon>
        <taxon>Pseudomonadota</taxon>
        <taxon>Alphaproteobacteria</taxon>
        <taxon>Sphingomonadales</taxon>
        <taxon>Erythrobacteraceae</taxon>
        <taxon>Croceicoccus</taxon>
    </lineage>
</organism>
<dbReference type="CDD" id="cd06185">
    <property type="entry name" value="PDR_like"/>
    <property type="match status" value="1"/>
</dbReference>
<comment type="caution">
    <text evidence="11">The sequence shown here is derived from an EMBL/GenBank/DDBJ whole genome shotgun (WGS) entry which is preliminary data.</text>
</comment>
<evidence type="ECO:0000256" key="1">
    <source>
        <dbReference type="ARBA" id="ARBA00001917"/>
    </source>
</evidence>
<dbReference type="InterPro" id="IPR050415">
    <property type="entry name" value="MRET"/>
</dbReference>
<dbReference type="PROSITE" id="PS51384">
    <property type="entry name" value="FAD_FR"/>
    <property type="match status" value="1"/>
</dbReference>
<evidence type="ECO:0000256" key="4">
    <source>
        <dbReference type="ARBA" id="ARBA00022714"/>
    </source>
</evidence>
<proteinExistence type="predicted"/>
<evidence type="ECO:0000256" key="8">
    <source>
        <dbReference type="ARBA" id="ARBA00023014"/>
    </source>
</evidence>
<name>A0A917DWM6_9SPHN</name>
<dbReference type="InterPro" id="IPR036010">
    <property type="entry name" value="2Fe-2S_ferredoxin-like_sf"/>
</dbReference>
<evidence type="ECO:0000259" key="9">
    <source>
        <dbReference type="PROSITE" id="PS51085"/>
    </source>
</evidence>
<keyword evidence="8" id="KW-0411">Iron-sulfur</keyword>
<evidence type="ECO:0000256" key="7">
    <source>
        <dbReference type="ARBA" id="ARBA00023004"/>
    </source>
</evidence>
<keyword evidence="5" id="KW-0479">Metal-binding</keyword>
<keyword evidence="2" id="KW-0285">Flavoprotein</keyword>
<evidence type="ECO:0000256" key="5">
    <source>
        <dbReference type="ARBA" id="ARBA00022723"/>
    </source>
</evidence>
<dbReference type="SUPFAM" id="SSF52343">
    <property type="entry name" value="Ferredoxin reductase-like, C-terminal NADP-linked domain"/>
    <property type="match status" value="1"/>
</dbReference>
<protein>
    <submittedName>
        <fullName evidence="11">Ferredoxin:oxidoreductase FAD/NAD(P)-binding subunit</fullName>
    </submittedName>
</protein>
<dbReference type="CDD" id="cd00207">
    <property type="entry name" value="fer2"/>
    <property type="match status" value="1"/>
</dbReference>
<comment type="cofactor">
    <cofactor evidence="1">
        <name>FMN</name>
        <dbReference type="ChEBI" id="CHEBI:58210"/>
    </cofactor>
</comment>
<dbReference type="InterPro" id="IPR017927">
    <property type="entry name" value="FAD-bd_FR_type"/>
</dbReference>
<dbReference type="InterPro" id="IPR054582">
    <property type="entry name" value="DmmA-like_N"/>
</dbReference>
<dbReference type="PROSITE" id="PS51085">
    <property type="entry name" value="2FE2S_FER_2"/>
    <property type="match status" value="1"/>
</dbReference>
<gene>
    <name evidence="11" type="ORF">GCM10010990_25440</name>
</gene>
<dbReference type="RefSeq" id="WP_066777672.1">
    <property type="nucleotide sequence ID" value="NZ_BMIP01000005.1"/>
</dbReference>
<dbReference type="PROSITE" id="PS00197">
    <property type="entry name" value="2FE2S_FER_1"/>
    <property type="match status" value="1"/>
</dbReference>
<dbReference type="GO" id="GO:0046872">
    <property type="term" value="F:metal ion binding"/>
    <property type="evidence" value="ECO:0007669"/>
    <property type="project" value="UniProtKB-KW"/>
</dbReference>
<dbReference type="GO" id="GO:0051537">
    <property type="term" value="F:2 iron, 2 sulfur cluster binding"/>
    <property type="evidence" value="ECO:0007669"/>
    <property type="project" value="UniProtKB-KW"/>
</dbReference>
<dbReference type="InterPro" id="IPR001041">
    <property type="entry name" value="2Fe-2S_ferredoxin-type"/>
</dbReference>
<dbReference type="Pfam" id="PF00111">
    <property type="entry name" value="Fer2"/>
    <property type="match status" value="1"/>
</dbReference>
<evidence type="ECO:0000313" key="11">
    <source>
        <dbReference type="EMBL" id="GGD74687.1"/>
    </source>
</evidence>
<dbReference type="SUPFAM" id="SSF63380">
    <property type="entry name" value="Riboflavin synthase domain-like"/>
    <property type="match status" value="1"/>
</dbReference>
<keyword evidence="7" id="KW-0408">Iron</keyword>
<dbReference type="PANTHER" id="PTHR47354">
    <property type="entry name" value="NADH OXIDOREDUCTASE HCR"/>
    <property type="match status" value="1"/>
</dbReference>
<evidence type="ECO:0000256" key="3">
    <source>
        <dbReference type="ARBA" id="ARBA00022643"/>
    </source>
</evidence>
<dbReference type="InterPro" id="IPR006058">
    <property type="entry name" value="2Fe2S_fd_BS"/>
</dbReference>
<dbReference type="PRINTS" id="PR00409">
    <property type="entry name" value="PHDIOXRDTASE"/>
</dbReference>
<sequence length="319" mass="34268">MSVWIEVRVADRHDEARDIASFLLEKTDGGPLPAWTPGAHVDVRAPGGLVRQYSLCGPAGSVDQYQIGVLRDADGRGGSRAMHDRIAVGDRLEISRPRNLFELQAQENALLFAGGIGVTPILAMAEHLARKGDVFAMHYCTRSADRAAFAERLTAPALAGKVAFHHDDDPRTCMNIDALLAAMPRVGTHIYVCGPDGFMNHVLDAASRAGWPESQVHFERFSAPVAEPGTTGGFEIAIADSERVIPVGEDQTVIEALSAAGIEIPVSCEQGICGTCVTKIVDGLPDHRDMFLSDAEKAANDCFTPCCSRALTPRLTIRI</sequence>
<dbReference type="OrthoDB" id="9786134at2"/>
<dbReference type="InterPro" id="IPR039261">
    <property type="entry name" value="FNR_nucleotide-bd"/>
</dbReference>
<evidence type="ECO:0000259" key="10">
    <source>
        <dbReference type="PROSITE" id="PS51384"/>
    </source>
</evidence>
<reference evidence="11" key="2">
    <citation type="submission" date="2020-09" db="EMBL/GenBank/DDBJ databases">
        <authorList>
            <person name="Sun Q."/>
            <person name="Zhou Y."/>
        </authorList>
    </citation>
    <scope>NUCLEOTIDE SEQUENCE</scope>
    <source>
        <strain evidence="11">CGMCC 1.15360</strain>
    </source>
</reference>
<reference evidence="11" key="1">
    <citation type="journal article" date="2014" name="Int. J. Syst. Evol. Microbiol.">
        <title>Complete genome sequence of Corynebacterium casei LMG S-19264T (=DSM 44701T), isolated from a smear-ripened cheese.</title>
        <authorList>
            <consortium name="US DOE Joint Genome Institute (JGI-PGF)"/>
            <person name="Walter F."/>
            <person name="Albersmeier A."/>
            <person name="Kalinowski J."/>
            <person name="Ruckert C."/>
        </authorList>
    </citation>
    <scope>NUCLEOTIDE SEQUENCE</scope>
    <source>
        <strain evidence="11">CGMCC 1.15360</strain>
    </source>
</reference>
<evidence type="ECO:0000256" key="2">
    <source>
        <dbReference type="ARBA" id="ARBA00022630"/>
    </source>
</evidence>
<dbReference type="InterPro" id="IPR017938">
    <property type="entry name" value="Riboflavin_synthase-like_b-brl"/>
</dbReference>
<feature type="domain" description="FAD-binding FR-type" evidence="10">
    <location>
        <begin position="2"/>
        <end position="104"/>
    </location>
</feature>
<dbReference type="Proteomes" id="UP000612349">
    <property type="component" value="Unassembled WGS sequence"/>
</dbReference>
<keyword evidence="6" id="KW-0560">Oxidoreductase</keyword>
<dbReference type="Gene3D" id="2.40.30.10">
    <property type="entry name" value="Translation factors"/>
    <property type="match status" value="1"/>
</dbReference>
<dbReference type="EMBL" id="BMIP01000005">
    <property type="protein sequence ID" value="GGD74687.1"/>
    <property type="molecule type" value="Genomic_DNA"/>
</dbReference>
<dbReference type="GO" id="GO:0016491">
    <property type="term" value="F:oxidoreductase activity"/>
    <property type="evidence" value="ECO:0007669"/>
    <property type="project" value="UniProtKB-KW"/>
</dbReference>
<keyword evidence="12" id="KW-1185">Reference proteome</keyword>
<dbReference type="Gene3D" id="3.10.20.30">
    <property type="match status" value="1"/>
</dbReference>
<keyword evidence="3" id="KW-0288">FMN</keyword>
<dbReference type="InterPro" id="IPR012675">
    <property type="entry name" value="Beta-grasp_dom_sf"/>
</dbReference>
<dbReference type="PANTHER" id="PTHR47354:SF1">
    <property type="entry name" value="CARNITINE MONOOXYGENASE REDUCTASE SUBUNIT"/>
    <property type="match status" value="1"/>
</dbReference>
<dbReference type="SUPFAM" id="SSF54292">
    <property type="entry name" value="2Fe-2S ferredoxin-like"/>
    <property type="match status" value="1"/>
</dbReference>
<evidence type="ECO:0000256" key="6">
    <source>
        <dbReference type="ARBA" id="ARBA00023002"/>
    </source>
</evidence>
<dbReference type="Gene3D" id="3.40.50.80">
    <property type="entry name" value="Nucleotide-binding domain of ferredoxin-NADP reductase (FNR) module"/>
    <property type="match status" value="1"/>
</dbReference>
<accession>A0A917DWM6</accession>